<dbReference type="AlphaFoldDB" id="A0A401ZPK4"/>
<accession>A0A401ZPK4</accession>
<reference evidence="4" key="1">
    <citation type="submission" date="2018-12" db="EMBL/GenBank/DDBJ databases">
        <title>Tengunoibacter tsumagoiensis gen. nov., sp. nov., Dictyobacter kobayashii sp. nov., D. alpinus sp. nov., and D. joshuensis sp. nov. and description of Dictyobacteraceae fam. nov. within the order Ktedonobacterales isolated from Tengu-no-mugimeshi.</title>
        <authorList>
            <person name="Wang C.M."/>
            <person name="Zheng Y."/>
            <person name="Sakai Y."/>
            <person name="Toyoda A."/>
            <person name="Minakuchi Y."/>
            <person name="Abe K."/>
            <person name="Yokota A."/>
            <person name="Yabe S."/>
        </authorList>
    </citation>
    <scope>NUCLEOTIDE SEQUENCE [LARGE SCALE GENOMIC DNA]</scope>
    <source>
        <strain evidence="4">S-27</strain>
    </source>
</reference>
<keyword evidence="4" id="KW-1185">Reference proteome</keyword>
<feature type="domain" description="Transcription regulator PadR N-terminal" evidence="2">
    <location>
        <begin position="118"/>
        <end position="185"/>
    </location>
</feature>
<comment type="caution">
    <text evidence="3">The sequence shown here is derived from an EMBL/GenBank/DDBJ whole genome shotgun (WGS) entry which is preliminary data.</text>
</comment>
<feature type="region of interest" description="Disordered" evidence="1">
    <location>
        <begin position="23"/>
        <end position="51"/>
    </location>
</feature>
<proteinExistence type="predicted"/>
<dbReference type="PANTHER" id="PTHR43252:SF2">
    <property type="entry name" value="TRANSCRIPTION REGULATOR, PADR-LIKE FAMILY"/>
    <property type="match status" value="1"/>
</dbReference>
<dbReference type="InterPro" id="IPR036388">
    <property type="entry name" value="WH-like_DNA-bd_sf"/>
</dbReference>
<dbReference type="InterPro" id="IPR005149">
    <property type="entry name" value="Tscrpt_reg_PadR_N"/>
</dbReference>
<dbReference type="Gene3D" id="1.10.10.10">
    <property type="entry name" value="Winged helix-like DNA-binding domain superfamily/Winged helix DNA-binding domain"/>
    <property type="match status" value="1"/>
</dbReference>
<name>A0A401ZPK4_9CHLR</name>
<dbReference type="EMBL" id="BIFQ01000002">
    <property type="protein sequence ID" value="GCE08809.1"/>
    <property type="molecule type" value="Genomic_DNA"/>
</dbReference>
<gene>
    <name evidence="3" type="ORF">KDAU_61380</name>
</gene>
<feature type="compositionally biased region" description="Basic and acidic residues" evidence="1">
    <location>
        <begin position="91"/>
        <end position="111"/>
    </location>
</feature>
<dbReference type="Proteomes" id="UP000287224">
    <property type="component" value="Unassembled WGS sequence"/>
</dbReference>
<feature type="region of interest" description="Disordered" evidence="1">
    <location>
        <begin position="79"/>
        <end position="111"/>
    </location>
</feature>
<evidence type="ECO:0000313" key="3">
    <source>
        <dbReference type="EMBL" id="GCE08809.1"/>
    </source>
</evidence>
<sequence>MRTFELSRGSWFGPARNLHSRTMHMSRDHGDPRGEGFGEAGHHGRRQGRRERLEEFERHEHRAHHGLRGEEFGEIEPREHHGRHHTGPLGPEHRGPRGRRGERGGPRIGRGDVRSATLLLLAEQPSHGYQIIQQVAERSGGLWQPSPGSVYPALQMLEDEGLVRSEEQEGRRVFKLTDEGQAYVAAHKDELSGVWKSVSDTVDNSQMELHDLFHQVGKAVRTVAQEGTAGQLAAARELLSNTRRQLYLILAGEDSTSDNDRP</sequence>
<protein>
    <recommendedName>
        <fullName evidence="2">Transcription regulator PadR N-terminal domain-containing protein</fullName>
    </recommendedName>
</protein>
<evidence type="ECO:0000259" key="2">
    <source>
        <dbReference type="Pfam" id="PF03551"/>
    </source>
</evidence>
<evidence type="ECO:0000313" key="4">
    <source>
        <dbReference type="Proteomes" id="UP000287224"/>
    </source>
</evidence>
<dbReference type="Pfam" id="PF03551">
    <property type="entry name" value="PadR"/>
    <property type="match status" value="1"/>
</dbReference>
<dbReference type="InterPro" id="IPR036390">
    <property type="entry name" value="WH_DNA-bd_sf"/>
</dbReference>
<dbReference type="SUPFAM" id="SSF46785">
    <property type="entry name" value="Winged helix' DNA-binding domain"/>
    <property type="match status" value="1"/>
</dbReference>
<organism evidence="3 4">
    <name type="scientific">Dictyobacter aurantiacus</name>
    <dbReference type="NCBI Taxonomy" id="1936993"/>
    <lineage>
        <taxon>Bacteria</taxon>
        <taxon>Bacillati</taxon>
        <taxon>Chloroflexota</taxon>
        <taxon>Ktedonobacteria</taxon>
        <taxon>Ktedonobacterales</taxon>
        <taxon>Dictyobacteraceae</taxon>
        <taxon>Dictyobacter</taxon>
    </lineage>
</organism>
<evidence type="ECO:0000256" key="1">
    <source>
        <dbReference type="SAM" id="MobiDB-lite"/>
    </source>
</evidence>
<dbReference type="OrthoDB" id="9783723at2"/>
<dbReference type="PANTHER" id="PTHR43252">
    <property type="entry name" value="TRANSCRIPTIONAL REGULATOR YQJI"/>
    <property type="match status" value="1"/>
</dbReference>
<dbReference type="RefSeq" id="WP_126601295.1">
    <property type="nucleotide sequence ID" value="NZ_BIFQ01000002.1"/>
</dbReference>
<feature type="compositionally biased region" description="Basic and acidic residues" evidence="1">
    <location>
        <begin position="25"/>
        <end position="42"/>
    </location>
</feature>